<evidence type="ECO:0000256" key="1">
    <source>
        <dbReference type="SAM" id="Phobius"/>
    </source>
</evidence>
<keyword evidence="1" id="KW-0472">Membrane</keyword>
<dbReference type="EMBL" id="WWCP01000071">
    <property type="protein sequence ID" value="MYM85459.1"/>
    <property type="molecule type" value="Genomic_DNA"/>
</dbReference>
<gene>
    <name evidence="2" type="ORF">GTP44_26460</name>
</gene>
<protein>
    <submittedName>
        <fullName evidence="2">Uncharacterized protein</fullName>
    </submittedName>
</protein>
<dbReference type="Proteomes" id="UP000474565">
    <property type="component" value="Unassembled WGS sequence"/>
</dbReference>
<feature type="transmembrane region" description="Helical" evidence="1">
    <location>
        <begin position="71"/>
        <end position="90"/>
    </location>
</feature>
<keyword evidence="1" id="KW-1133">Transmembrane helix</keyword>
<dbReference type="AlphaFoldDB" id="A0A6L8MTY4"/>
<proteinExistence type="predicted"/>
<sequence length="148" mass="16008">MLSRIILLICAMLCGGFLTLSGASFSYALEDDGYSRGTSVFWLVVGALFSAPFWIPALIPSRYPLALQIGRWVGAALLLFPTLLFGSIVWHNISRSISDLGATPSVLILGIVLTTACFTCIVNRHESARHPRAVQNAFAQTLLAKACH</sequence>
<organism evidence="2 3">
    <name type="scientific">Duganella lactea</name>
    <dbReference type="NCBI Taxonomy" id="2692173"/>
    <lineage>
        <taxon>Bacteria</taxon>
        <taxon>Pseudomonadati</taxon>
        <taxon>Pseudomonadota</taxon>
        <taxon>Betaproteobacteria</taxon>
        <taxon>Burkholderiales</taxon>
        <taxon>Oxalobacteraceae</taxon>
        <taxon>Telluria group</taxon>
        <taxon>Duganella</taxon>
    </lineage>
</organism>
<dbReference type="RefSeq" id="WP_161021751.1">
    <property type="nucleotide sequence ID" value="NZ_WWCP01000071.1"/>
</dbReference>
<reference evidence="2 3" key="1">
    <citation type="submission" date="2019-12" db="EMBL/GenBank/DDBJ databases">
        <title>Novel species isolated from a subtropical stream in China.</title>
        <authorList>
            <person name="Lu H."/>
        </authorList>
    </citation>
    <scope>NUCLEOTIDE SEQUENCE [LARGE SCALE GENOMIC DNA]</scope>
    <source>
        <strain evidence="2 3">FT50W</strain>
    </source>
</reference>
<keyword evidence="1" id="KW-0812">Transmembrane</keyword>
<evidence type="ECO:0000313" key="3">
    <source>
        <dbReference type="Proteomes" id="UP000474565"/>
    </source>
</evidence>
<comment type="caution">
    <text evidence="2">The sequence shown here is derived from an EMBL/GenBank/DDBJ whole genome shotgun (WGS) entry which is preliminary data.</text>
</comment>
<feature type="transmembrane region" description="Helical" evidence="1">
    <location>
        <begin position="38"/>
        <end position="59"/>
    </location>
</feature>
<name>A0A6L8MTY4_9BURK</name>
<accession>A0A6L8MTY4</accession>
<feature type="transmembrane region" description="Helical" evidence="1">
    <location>
        <begin position="102"/>
        <end position="122"/>
    </location>
</feature>
<evidence type="ECO:0000313" key="2">
    <source>
        <dbReference type="EMBL" id="MYM85459.1"/>
    </source>
</evidence>